<accession>W0RFJ4</accession>
<evidence type="ECO:0000313" key="1">
    <source>
        <dbReference type="EMBL" id="AHG89571.1"/>
    </source>
</evidence>
<reference evidence="1 2" key="1">
    <citation type="journal article" date="2014" name="Genome Announc.">
        <title>Genome Sequence and Methylome of Soil Bacterium Gemmatirosa kalamazoonensis KBS708T, a Member of the Rarely Cultivated Gemmatimonadetes Phylum.</title>
        <authorList>
            <person name="Debruyn J.M."/>
            <person name="Radosevich M."/>
            <person name="Wommack K.E."/>
            <person name="Polson S.W."/>
            <person name="Hauser L.J."/>
            <person name="Fawaz M.N."/>
            <person name="Korlach J."/>
            <person name="Tsai Y.C."/>
        </authorList>
    </citation>
    <scope>NUCLEOTIDE SEQUENCE [LARGE SCALE GENOMIC DNA]</scope>
    <source>
        <strain evidence="1 2">KBS708</strain>
    </source>
</reference>
<dbReference type="InParanoid" id="W0RFJ4"/>
<protein>
    <submittedName>
        <fullName evidence="1">Uncharacterized protein</fullName>
    </submittedName>
</protein>
<name>W0RFJ4_9BACT</name>
<gene>
    <name evidence="1" type="ORF">J421_2034</name>
</gene>
<organism evidence="1 2">
    <name type="scientific">Gemmatirosa kalamazoonensis</name>
    <dbReference type="NCBI Taxonomy" id="861299"/>
    <lineage>
        <taxon>Bacteria</taxon>
        <taxon>Pseudomonadati</taxon>
        <taxon>Gemmatimonadota</taxon>
        <taxon>Gemmatimonadia</taxon>
        <taxon>Gemmatimonadales</taxon>
        <taxon>Gemmatimonadaceae</taxon>
        <taxon>Gemmatirosa</taxon>
    </lineage>
</organism>
<dbReference type="AlphaFoldDB" id="W0RFJ4"/>
<keyword evidence="2" id="KW-1185">Reference proteome</keyword>
<sequence length="234" mass="24996">MTAPTTSPTPSLTPTAAATPAFDPKGKSFLDRLAAFQADALATYAVTVHKDSGRTAAWQQKHHVAHMFAYNKYTSTQPANVDKGERTISWTHLQDASVVWEGGVLWSDFLRTKSNGTPVRDPKGWKAGQEPDKAKTLENVKALLVAAKIGNSGTAMVSSGMSPCGEPCKCGAGRSKHLEEAAADLNSSDLTTLTAKLTAAKAGDIDAYLAKFGLHRPLVNHPESPEEWHVEATD</sequence>
<dbReference type="KEGG" id="gba:J421_2034"/>
<dbReference type="PATRIC" id="fig|861299.3.peg.2072"/>
<dbReference type="OrthoDB" id="9828148at2"/>
<dbReference type="HOGENOM" id="CLU_1183661_0_0_0"/>
<evidence type="ECO:0000313" key="2">
    <source>
        <dbReference type="Proteomes" id="UP000019151"/>
    </source>
</evidence>
<dbReference type="STRING" id="861299.J421_2034"/>
<dbReference type="EMBL" id="CP007128">
    <property type="protein sequence ID" value="AHG89571.1"/>
    <property type="molecule type" value="Genomic_DNA"/>
</dbReference>
<proteinExistence type="predicted"/>
<dbReference type="Proteomes" id="UP000019151">
    <property type="component" value="Chromosome"/>
</dbReference>
<dbReference type="RefSeq" id="WP_025411066.1">
    <property type="nucleotide sequence ID" value="NZ_CP007128.1"/>
</dbReference>